<keyword evidence="15" id="KW-1185">Reference proteome</keyword>
<dbReference type="InterPro" id="IPR035979">
    <property type="entry name" value="RBD_domain_sf"/>
</dbReference>
<evidence type="ECO:0000256" key="2">
    <source>
        <dbReference type="ARBA" id="ARBA00009454"/>
    </source>
</evidence>
<evidence type="ECO:0000256" key="11">
    <source>
        <dbReference type="ARBA" id="ARBA00030250"/>
    </source>
</evidence>
<reference evidence="16" key="1">
    <citation type="submission" date="2024-02" db="UniProtKB">
        <authorList>
            <consortium name="WormBaseParasite"/>
        </authorList>
    </citation>
    <scope>IDENTIFICATION</scope>
</reference>
<keyword evidence="6" id="KW-0653">Protein transport</keyword>
<evidence type="ECO:0000259" key="14">
    <source>
        <dbReference type="PROSITE" id="PS51472"/>
    </source>
</evidence>
<keyword evidence="5 12" id="KW-0509">mRNA transport</keyword>
<accession>A0AAF3FBX7</accession>
<evidence type="ECO:0000256" key="5">
    <source>
        <dbReference type="ARBA" id="ARBA00022816"/>
    </source>
</evidence>
<evidence type="ECO:0000256" key="7">
    <source>
        <dbReference type="ARBA" id="ARBA00023010"/>
    </source>
</evidence>
<sequence>MLGNTSPMQIETGSPRGNSYPRDPMRREDNAMKTPTFLFGNKRRSTLLSSNSYGPTADSYGSPLPSHLKDGYGSGGKSVHWSPALVQEKRIEDGFSVPHKPTSSAFPISAHKGPPLRSLRDNVEPTNKVRRMTMPVNPSHVFGQSTPTTASRSETTPFDNDRAGAEGRDCWVTVFGFSPNEASNIISFFGRHGEIIQQQFPTHGNWVHLRYSSPVHAAQAVSRNGTLFDAQTRIGVMPCKDEDVLNCATLNRTVNGSLQDTTNTYPAEPSRKLDISYVPAVTPTNRLDQSVLDSSLNISRTSSIRNGMRPLAASLSLPPGDTSMNQSLNQSKDHSFFGRFWNLVG</sequence>
<evidence type="ECO:0000313" key="15">
    <source>
        <dbReference type="Proteomes" id="UP000887575"/>
    </source>
</evidence>
<keyword evidence="9 12" id="KW-0539">Nucleus</keyword>
<dbReference type="PANTHER" id="PTHR21527:SF6">
    <property type="entry name" value="NUCLEOPORIN NUP35"/>
    <property type="match status" value="1"/>
</dbReference>
<dbReference type="CDD" id="cd12441">
    <property type="entry name" value="RRM_Nup53_like"/>
    <property type="match status" value="1"/>
</dbReference>
<evidence type="ECO:0000313" key="16">
    <source>
        <dbReference type="WBParaSite" id="MBELARI_LOCUS4431"/>
    </source>
</evidence>
<name>A0AAF3FBX7_9BILA</name>
<dbReference type="PROSITE" id="PS51472">
    <property type="entry name" value="RRM_NUP35"/>
    <property type="match status" value="1"/>
</dbReference>
<evidence type="ECO:0000256" key="1">
    <source>
        <dbReference type="ARBA" id="ARBA00004567"/>
    </source>
</evidence>
<evidence type="ECO:0000256" key="13">
    <source>
        <dbReference type="SAM" id="MobiDB-lite"/>
    </source>
</evidence>
<dbReference type="Proteomes" id="UP000887575">
    <property type="component" value="Unassembled WGS sequence"/>
</dbReference>
<evidence type="ECO:0000256" key="9">
    <source>
        <dbReference type="ARBA" id="ARBA00023242"/>
    </source>
</evidence>
<dbReference type="InterPro" id="IPR007846">
    <property type="entry name" value="RRM_NUP35_dom"/>
</dbReference>
<dbReference type="GO" id="GO:0051028">
    <property type="term" value="P:mRNA transport"/>
    <property type="evidence" value="ECO:0007669"/>
    <property type="project" value="UniProtKB-UniRule"/>
</dbReference>
<dbReference type="FunFam" id="3.30.70.330:FF:000095">
    <property type="entry name" value="Putative Nucleoporin NUP53"/>
    <property type="match status" value="1"/>
</dbReference>
<feature type="region of interest" description="Disordered" evidence="13">
    <location>
        <begin position="137"/>
        <end position="162"/>
    </location>
</feature>
<keyword evidence="7" id="KW-0811">Translocation</keyword>
<organism evidence="15 16">
    <name type="scientific">Mesorhabditis belari</name>
    <dbReference type="NCBI Taxonomy" id="2138241"/>
    <lineage>
        <taxon>Eukaryota</taxon>
        <taxon>Metazoa</taxon>
        <taxon>Ecdysozoa</taxon>
        <taxon>Nematoda</taxon>
        <taxon>Chromadorea</taxon>
        <taxon>Rhabditida</taxon>
        <taxon>Rhabditina</taxon>
        <taxon>Rhabditomorpha</taxon>
        <taxon>Rhabditoidea</taxon>
        <taxon>Rhabditidae</taxon>
        <taxon>Mesorhabditinae</taxon>
        <taxon>Mesorhabditis</taxon>
    </lineage>
</organism>
<evidence type="ECO:0000256" key="12">
    <source>
        <dbReference type="PROSITE-ProRule" id="PRU00804"/>
    </source>
</evidence>
<feature type="domain" description="RRM Nup35-type" evidence="14">
    <location>
        <begin position="166"/>
        <end position="246"/>
    </location>
</feature>
<evidence type="ECO:0000256" key="4">
    <source>
        <dbReference type="ARBA" id="ARBA00022448"/>
    </source>
</evidence>
<dbReference type="AlphaFoldDB" id="A0AAF3FBX7"/>
<evidence type="ECO:0000256" key="6">
    <source>
        <dbReference type="ARBA" id="ARBA00022927"/>
    </source>
</evidence>
<feature type="region of interest" description="Disordered" evidence="13">
    <location>
        <begin position="1"/>
        <end position="43"/>
    </location>
</feature>
<feature type="compositionally biased region" description="Polar residues" evidence="13">
    <location>
        <begin position="142"/>
        <end position="158"/>
    </location>
</feature>
<dbReference type="InterPro" id="IPR012677">
    <property type="entry name" value="Nucleotide-bd_a/b_plait_sf"/>
</dbReference>
<feature type="region of interest" description="Disordered" evidence="13">
    <location>
        <begin position="98"/>
        <end position="121"/>
    </location>
</feature>
<keyword evidence="4 12" id="KW-0813">Transport</keyword>
<protein>
    <recommendedName>
        <fullName evidence="3">Nucleoporin NUP35</fullName>
    </recommendedName>
    <alternativeName>
        <fullName evidence="11">35 kDa nucleoporin</fullName>
    </alternativeName>
    <alternativeName>
        <fullName evidence="10">Nucleoporin NUP53</fullName>
    </alternativeName>
</protein>
<dbReference type="GO" id="GO:0003676">
    <property type="term" value="F:nucleic acid binding"/>
    <property type="evidence" value="ECO:0007669"/>
    <property type="project" value="InterPro"/>
</dbReference>
<evidence type="ECO:0000256" key="8">
    <source>
        <dbReference type="ARBA" id="ARBA00023132"/>
    </source>
</evidence>
<dbReference type="Gene3D" id="3.30.70.330">
    <property type="match status" value="1"/>
</dbReference>
<dbReference type="WBParaSite" id="MBELARI_LOCUS4431">
    <property type="protein sequence ID" value="MBELARI_LOCUS4431"/>
    <property type="gene ID" value="MBELARI_LOCUS4431"/>
</dbReference>
<dbReference type="GO" id="GO:0017056">
    <property type="term" value="F:structural constituent of nuclear pore"/>
    <property type="evidence" value="ECO:0007669"/>
    <property type="project" value="TreeGrafter"/>
</dbReference>
<dbReference type="SUPFAM" id="SSF54928">
    <property type="entry name" value="RNA-binding domain, RBD"/>
    <property type="match status" value="1"/>
</dbReference>
<dbReference type="GO" id="GO:0005543">
    <property type="term" value="F:phospholipid binding"/>
    <property type="evidence" value="ECO:0007669"/>
    <property type="project" value="TreeGrafter"/>
</dbReference>
<comment type="subcellular location">
    <subcellularLocation>
        <location evidence="1">Nucleus</location>
        <location evidence="1">Nuclear pore complex</location>
    </subcellularLocation>
</comment>
<feature type="compositionally biased region" description="Polar residues" evidence="13">
    <location>
        <begin position="1"/>
        <end position="17"/>
    </location>
</feature>
<dbReference type="GO" id="GO:0006999">
    <property type="term" value="P:nuclear pore organization"/>
    <property type="evidence" value="ECO:0007669"/>
    <property type="project" value="TreeGrafter"/>
</dbReference>
<dbReference type="GO" id="GO:0044615">
    <property type="term" value="C:nuclear pore nuclear basket"/>
    <property type="evidence" value="ECO:0007669"/>
    <property type="project" value="TreeGrafter"/>
</dbReference>
<dbReference type="GO" id="GO:0006607">
    <property type="term" value="P:NLS-bearing protein import into nucleus"/>
    <property type="evidence" value="ECO:0007669"/>
    <property type="project" value="TreeGrafter"/>
</dbReference>
<dbReference type="GO" id="GO:0044613">
    <property type="term" value="C:nuclear pore central transport channel"/>
    <property type="evidence" value="ECO:0007669"/>
    <property type="project" value="TreeGrafter"/>
</dbReference>
<dbReference type="PANTHER" id="PTHR21527">
    <property type="entry name" value="NUCLEOPORIN NUP35"/>
    <property type="match status" value="1"/>
</dbReference>
<comment type="similarity">
    <text evidence="2">Belongs to the Nup35 family.</text>
</comment>
<keyword evidence="8 12" id="KW-0906">Nuclear pore complex</keyword>
<evidence type="ECO:0000256" key="10">
    <source>
        <dbReference type="ARBA" id="ARBA00029997"/>
    </source>
</evidence>
<proteinExistence type="inferred from homology"/>
<evidence type="ECO:0000256" key="3">
    <source>
        <dbReference type="ARBA" id="ARBA00016439"/>
    </source>
</evidence>
<dbReference type="Pfam" id="PF05172">
    <property type="entry name" value="RRM_Nup35"/>
    <property type="match status" value="1"/>
</dbReference>